<reference evidence="1 2" key="1">
    <citation type="journal article" date="2022" name="bioRxiv">
        <title>Genomics of Preaxostyla Flagellates Illuminates Evolutionary Transitions and the Path Towards Mitochondrial Loss.</title>
        <authorList>
            <person name="Novak L.V.F."/>
            <person name="Treitli S.C."/>
            <person name="Pyrih J."/>
            <person name="Halakuc P."/>
            <person name="Pipaliya S.V."/>
            <person name="Vacek V."/>
            <person name="Brzon O."/>
            <person name="Soukal P."/>
            <person name="Eme L."/>
            <person name="Dacks J.B."/>
            <person name="Karnkowska A."/>
            <person name="Elias M."/>
            <person name="Hampl V."/>
        </authorList>
    </citation>
    <scope>NUCLEOTIDE SEQUENCE [LARGE SCALE GENOMIC DNA]</scope>
    <source>
        <strain evidence="1">NAU3</strain>
        <tissue evidence="1">Gut</tissue>
    </source>
</reference>
<dbReference type="Proteomes" id="UP001281761">
    <property type="component" value="Unassembled WGS sequence"/>
</dbReference>
<comment type="caution">
    <text evidence="1">The sequence shown here is derived from an EMBL/GenBank/DDBJ whole genome shotgun (WGS) entry which is preliminary data.</text>
</comment>
<evidence type="ECO:0000313" key="2">
    <source>
        <dbReference type="Proteomes" id="UP001281761"/>
    </source>
</evidence>
<name>A0ABQ9Y3T2_9EUKA</name>
<dbReference type="EMBL" id="JARBJD010000038">
    <property type="protein sequence ID" value="KAK2958358.1"/>
    <property type="molecule type" value="Genomic_DNA"/>
</dbReference>
<evidence type="ECO:0000313" key="1">
    <source>
        <dbReference type="EMBL" id="KAK2958358.1"/>
    </source>
</evidence>
<sequence length="155" mass="16051">MSGSSVSLLGVTHVSKTCTLPPLVGLLQPPTILTSAPNSNFDDPSLDAGAGVSVVGVGLVFDSTLFSAGTGPLFSFGLAEGPSLVDTTHSLRMETTLLGSSLVNVTSRRLETRREQLFGGGVSQRVVGCSISLPWVGMSYRQDIVGQPKRGGQFG</sequence>
<protein>
    <submittedName>
        <fullName evidence="1">Uncharacterized protein</fullName>
    </submittedName>
</protein>
<gene>
    <name evidence="1" type="ORF">BLNAU_6628</name>
</gene>
<keyword evidence="2" id="KW-1185">Reference proteome</keyword>
<accession>A0ABQ9Y3T2</accession>
<organism evidence="1 2">
    <name type="scientific">Blattamonas nauphoetae</name>
    <dbReference type="NCBI Taxonomy" id="2049346"/>
    <lineage>
        <taxon>Eukaryota</taxon>
        <taxon>Metamonada</taxon>
        <taxon>Preaxostyla</taxon>
        <taxon>Oxymonadida</taxon>
        <taxon>Blattamonas</taxon>
    </lineage>
</organism>
<proteinExistence type="predicted"/>